<feature type="domain" description="Endonuclease/exonuclease/phosphatase" evidence="2">
    <location>
        <begin position="109"/>
        <end position="314"/>
    </location>
</feature>
<feature type="transmembrane region" description="Helical" evidence="1">
    <location>
        <begin position="20"/>
        <end position="40"/>
    </location>
</feature>
<dbReference type="Pfam" id="PF03372">
    <property type="entry name" value="Exo_endo_phos"/>
    <property type="match status" value="1"/>
</dbReference>
<dbReference type="Proteomes" id="UP000579945">
    <property type="component" value="Unassembled WGS sequence"/>
</dbReference>
<dbReference type="RefSeq" id="WP_312895817.1">
    <property type="nucleotide sequence ID" value="NZ_BAAAXX010000151.1"/>
</dbReference>
<dbReference type="EMBL" id="JACIBV010000001">
    <property type="protein sequence ID" value="MBB3730722.1"/>
    <property type="molecule type" value="Genomic_DNA"/>
</dbReference>
<dbReference type="GeneID" id="95392849"/>
<keyword evidence="3" id="KW-0269">Exonuclease</keyword>
<comment type="caution">
    <text evidence="3">The sequence shown here is derived from an EMBL/GenBank/DDBJ whole genome shotgun (WGS) entry which is preliminary data.</text>
</comment>
<keyword evidence="1" id="KW-0812">Transmembrane</keyword>
<dbReference type="AlphaFoldDB" id="A0A7W5V517"/>
<dbReference type="InterPro" id="IPR005135">
    <property type="entry name" value="Endo/exonuclease/phosphatase"/>
</dbReference>
<evidence type="ECO:0000259" key="2">
    <source>
        <dbReference type="Pfam" id="PF03372"/>
    </source>
</evidence>
<dbReference type="SUPFAM" id="SSF56219">
    <property type="entry name" value="DNase I-like"/>
    <property type="match status" value="1"/>
</dbReference>
<protein>
    <submittedName>
        <fullName evidence="3">Endonuclease/exonuclease/phosphatase (EEP) superfamily protein YafD</fullName>
    </submittedName>
</protein>
<keyword evidence="3" id="KW-0378">Hydrolase</keyword>
<dbReference type="InterPro" id="IPR036691">
    <property type="entry name" value="Endo/exonu/phosph_ase_sf"/>
</dbReference>
<evidence type="ECO:0000256" key="1">
    <source>
        <dbReference type="SAM" id="Phobius"/>
    </source>
</evidence>
<sequence length="324" mass="34271">METVGGTIVTPARRRFPVKALAWMAVSPFAVWAAARIGGLERGSLTTQLMTATPYAAAGSLVSLVVAMAARNRPAAAVALVTSAALGFSVLPRAFGTADTATGRPLKVLTINLLFGRADTGAIMELVRRFDPDVLSTQELTPDAVGRLDAAGLKDLMPHRVLEDEYSAGGSGLYARYPLTRLDNVVPQRGHHMPVGLLALPGGRPVQIVNVHPYPPLGPLVHDWNAALRALPSASADPVRVLAGDFNASLDHAAMRELLGRGYKDAADEVGQGLVPTWPANKRIPPIITIDHVLVDSRVGVREVSVHTVPGTDHRAVFASLTVP</sequence>
<keyword evidence="3" id="KW-0255">Endonuclease</keyword>
<evidence type="ECO:0000313" key="3">
    <source>
        <dbReference type="EMBL" id="MBB3730722.1"/>
    </source>
</evidence>
<keyword evidence="3" id="KW-0540">Nuclease</keyword>
<organism evidence="3 4">
    <name type="scientific">Nonomuraea dietziae</name>
    <dbReference type="NCBI Taxonomy" id="65515"/>
    <lineage>
        <taxon>Bacteria</taxon>
        <taxon>Bacillati</taxon>
        <taxon>Actinomycetota</taxon>
        <taxon>Actinomycetes</taxon>
        <taxon>Streptosporangiales</taxon>
        <taxon>Streptosporangiaceae</taxon>
        <taxon>Nonomuraea</taxon>
    </lineage>
</organism>
<dbReference type="GO" id="GO:0004527">
    <property type="term" value="F:exonuclease activity"/>
    <property type="evidence" value="ECO:0007669"/>
    <property type="project" value="UniProtKB-KW"/>
</dbReference>
<keyword evidence="1" id="KW-0472">Membrane</keyword>
<accession>A0A7W5V517</accession>
<evidence type="ECO:0000313" key="4">
    <source>
        <dbReference type="Proteomes" id="UP000579945"/>
    </source>
</evidence>
<proteinExistence type="predicted"/>
<gene>
    <name evidence="3" type="ORF">FHR33_006582</name>
</gene>
<dbReference type="Gene3D" id="3.60.10.10">
    <property type="entry name" value="Endonuclease/exonuclease/phosphatase"/>
    <property type="match status" value="1"/>
</dbReference>
<feature type="transmembrane region" description="Helical" evidence="1">
    <location>
        <begin position="76"/>
        <end position="95"/>
    </location>
</feature>
<keyword evidence="4" id="KW-1185">Reference proteome</keyword>
<dbReference type="GO" id="GO:0004519">
    <property type="term" value="F:endonuclease activity"/>
    <property type="evidence" value="ECO:0007669"/>
    <property type="project" value="UniProtKB-KW"/>
</dbReference>
<name>A0A7W5V517_9ACTN</name>
<keyword evidence="1" id="KW-1133">Transmembrane helix</keyword>
<feature type="transmembrane region" description="Helical" evidence="1">
    <location>
        <begin position="52"/>
        <end position="70"/>
    </location>
</feature>
<reference evidence="3 4" key="1">
    <citation type="submission" date="2020-08" db="EMBL/GenBank/DDBJ databases">
        <title>Sequencing the genomes of 1000 actinobacteria strains.</title>
        <authorList>
            <person name="Klenk H.-P."/>
        </authorList>
    </citation>
    <scope>NUCLEOTIDE SEQUENCE [LARGE SCALE GENOMIC DNA]</scope>
    <source>
        <strain evidence="3 4">DSM 44320</strain>
    </source>
</reference>